<dbReference type="Proteomes" id="UP000314294">
    <property type="component" value="Unassembled WGS sequence"/>
</dbReference>
<evidence type="ECO:0000313" key="3">
    <source>
        <dbReference type="Proteomes" id="UP000314294"/>
    </source>
</evidence>
<keyword evidence="3" id="KW-1185">Reference proteome</keyword>
<organism evidence="2 3">
    <name type="scientific">Liparis tanakae</name>
    <name type="common">Tanaka's snailfish</name>
    <dbReference type="NCBI Taxonomy" id="230148"/>
    <lineage>
        <taxon>Eukaryota</taxon>
        <taxon>Metazoa</taxon>
        <taxon>Chordata</taxon>
        <taxon>Craniata</taxon>
        <taxon>Vertebrata</taxon>
        <taxon>Euteleostomi</taxon>
        <taxon>Actinopterygii</taxon>
        <taxon>Neopterygii</taxon>
        <taxon>Teleostei</taxon>
        <taxon>Neoteleostei</taxon>
        <taxon>Acanthomorphata</taxon>
        <taxon>Eupercaria</taxon>
        <taxon>Perciformes</taxon>
        <taxon>Cottioidei</taxon>
        <taxon>Cottales</taxon>
        <taxon>Liparidae</taxon>
        <taxon>Liparis</taxon>
    </lineage>
</organism>
<evidence type="ECO:0000313" key="2">
    <source>
        <dbReference type="EMBL" id="TNN84651.1"/>
    </source>
</evidence>
<accession>A0A4Z2J3Y9</accession>
<gene>
    <name evidence="2" type="ORF">EYF80_005066</name>
</gene>
<feature type="region of interest" description="Disordered" evidence="1">
    <location>
        <begin position="170"/>
        <end position="192"/>
    </location>
</feature>
<feature type="compositionally biased region" description="Low complexity" evidence="1">
    <location>
        <begin position="57"/>
        <end position="74"/>
    </location>
</feature>
<reference evidence="2 3" key="1">
    <citation type="submission" date="2019-03" db="EMBL/GenBank/DDBJ databases">
        <title>First draft genome of Liparis tanakae, snailfish: a comprehensive survey of snailfish specific genes.</title>
        <authorList>
            <person name="Kim W."/>
            <person name="Song I."/>
            <person name="Jeong J.-H."/>
            <person name="Kim D."/>
            <person name="Kim S."/>
            <person name="Ryu S."/>
            <person name="Song J.Y."/>
            <person name="Lee S.K."/>
        </authorList>
    </citation>
    <scope>NUCLEOTIDE SEQUENCE [LARGE SCALE GENOMIC DNA]</scope>
    <source>
        <tissue evidence="2">Muscle</tissue>
    </source>
</reference>
<proteinExistence type="predicted"/>
<comment type="caution">
    <text evidence="2">The sequence shown here is derived from an EMBL/GenBank/DDBJ whole genome shotgun (WGS) entry which is preliminary data.</text>
</comment>
<protein>
    <submittedName>
        <fullName evidence="2">Uncharacterized protein</fullName>
    </submittedName>
</protein>
<dbReference type="AlphaFoldDB" id="A0A4Z2J3Y9"/>
<evidence type="ECO:0000256" key="1">
    <source>
        <dbReference type="SAM" id="MobiDB-lite"/>
    </source>
</evidence>
<dbReference type="EMBL" id="SRLO01000025">
    <property type="protein sequence ID" value="TNN84651.1"/>
    <property type="molecule type" value="Genomic_DNA"/>
</dbReference>
<feature type="region of interest" description="Disordered" evidence="1">
    <location>
        <begin position="53"/>
        <end position="96"/>
    </location>
</feature>
<sequence length="322" mass="34635">MTQSACGEVLQSAGRSLQGVGVGAFRQQGEFFLSLSTFSVSLYCFPSSAGLQQPELSPSRPLASQSRPSSSSKPPCWPWDVSAAKRPEQQQQQQQLQQSSAMVHCFKADQGWNPAAVLQGHFVLIVGLAVHQVPQGSTGATGGHGFLVTHSDSIAVDGIVGIGGVGSVKTGSGTNGQRTPGSVASGASEVRSSRRIRNVNRNQRHSREGLCFHVVREDTGRRRVTPLNLMQAYTHVQGACVRPLALAKAPHEALVVVDTFFIDGIDVVLWGPQRPKRLLTVLTAVGATRAWRKKRERERKDGDNRGRCNSSTPLRIDGCIPV</sequence>
<name>A0A4Z2J3Y9_9TELE</name>